<proteinExistence type="predicted"/>
<organism evidence="1 2">
    <name type="scientific">Stachybotrys chartarum (strain CBS 109288 / IBT 7711)</name>
    <name type="common">Toxic black mold</name>
    <name type="synonym">Stilbospora chartarum</name>
    <dbReference type="NCBI Taxonomy" id="1280523"/>
    <lineage>
        <taxon>Eukaryota</taxon>
        <taxon>Fungi</taxon>
        <taxon>Dikarya</taxon>
        <taxon>Ascomycota</taxon>
        <taxon>Pezizomycotina</taxon>
        <taxon>Sordariomycetes</taxon>
        <taxon>Hypocreomycetidae</taxon>
        <taxon>Hypocreales</taxon>
        <taxon>Stachybotryaceae</taxon>
        <taxon>Stachybotrys</taxon>
    </lineage>
</organism>
<dbReference type="HOGENOM" id="CLU_736021_0_0_1"/>
<name>A0A084B434_STACB</name>
<sequence length="396" mass="44999">MPTPPHFQGRDDPSALVILPEEIRSQDGRLFIRSRENTVSVTGEIDPFSIENRYRTIHLEGTKTQLSQIVPNLLFQPDIRNDTDVSDESDDSTVADFNKSIRFAIFCLHSPSPPQIAWHSWKDGRVFETPPIDISSALIVAIDRLPRLEYLNLQLESFMPTDVAQFIRLLPSLGRGWDIRHLDLRVAPVLAEAVINQCPRLEALQYYNWPDEHVPYALIGKSSLERLSLTLGQAANRVAVVPPSLQIANLESILRRHAFLTWLVLMEDPGLFKPDFSRAPVVSRYHYDNSIMSACAVLQQHSSLKRFACTLYSHAARALDYDLEDASPAEMDQWYMGKIRIFDQELPHLEQVCILAECPVIYQGTRPGIGEPMRIQKTEARRKDQTFPVGLFVGET</sequence>
<dbReference type="AlphaFoldDB" id="A0A084B434"/>
<dbReference type="OrthoDB" id="5145158at2759"/>
<protein>
    <submittedName>
        <fullName evidence="1">Uncharacterized protein</fullName>
    </submittedName>
</protein>
<dbReference type="EMBL" id="KL648095">
    <property type="protein sequence ID" value="KEY72313.1"/>
    <property type="molecule type" value="Genomic_DNA"/>
</dbReference>
<reference evidence="1 2" key="1">
    <citation type="journal article" date="2014" name="BMC Genomics">
        <title>Comparative genome sequencing reveals chemotype-specific gene clusters in the toxigenic black mold Stachybotrys.</title>
        <authorList>
            <person name="Semeiks J."/>
            <person name="Borek D."/>
            <person name="Otwinowski Z."/>
            <person name="Grishin N.V."/>
        </authorList>
    </citation>
    <scope>NUCLEOTIDE SEQUENCE [LARGE SCALE GENOMIC DNA]</scope>
    <source>
        <strain evidence="2">CBS 109288 / IBT 7711</strain>
    </source>
</reference>
<keyword evidence="2" id="KW-1185">Reference proteome</keyword>
<accession>A0A084B434</accession>
<dbReference type="Proteomes" id="UP000028045">
    <property type="component" value="Unassembled WGS sequence"/>
</dbReference>
<gene>
    <name evidence="1" type="ORF">S7711_10401</name>
</gene>
<evidence type="ECO:0000313" key="2">
    <source>
        <dbReference type="Proteomes" id="UP000028045"/>
    </source>
</evidence>
<evidence type="ECO:0000313" key="1">
    <source>
        <dbReference type="EMBL" id="KEY72313.1"/>
    </source>
</evidence>